<comment type="caution">
    <text evidence="1">The sequence shown here is derived from an EMBL/GenBank/DDBJ whole genome shotgun (WGS) entry which is preliminary data.</text>
</comment>
<sequence>MAHLSEQELTFFNRLFEAERTDSDPTDTKMSIRLNLPDKLNGLLTNAKLTLLAEVGIYQLWFPLEFTKDENGQLIPVLSAPEVIDTKGIERSWRTPDLEIHTEQFQILSLSSTGVLLKPKRQTPILNKEILLAFNLPSEEQVILSIKPIRTTSKGIAGKIVKVCQGEDALRNYLFETHKHHHAKLYEQGNFTTELI</sequence>
<dbReference type="EMBL" id="LJTC01000006">
    <property type="protein sequence ID" value="KPM83449.1"/>
    <property type="molecule type" value="Genomic_DNA"/>
</dbReference>
<reference evidence="1 2" key="1">
    <citation type="submission" date="2015-09" db="EMBL/GenBank/DDBJ databases">
        <title>Draft Genome Sequence of Pseudoalteromonas lipolytica UCD-48B.</title>
        <authorList>
            <person name="Krusor M."/>
            <person name="Coil D.A."/>
            <person name="Lang J.M."/>
            <person name="Eisen J.A."/>
            <person name="Alexiev A."/>
        </authorList>
    </citation>
    <scope>NUCLEOTIDE SEQUENCE [LARGE SCALE GENOMIC DNA]</scope>
    <source>
        <strain evidence="1 2">UCD-48B</strain>
    </source>
</reference>
<evidence type="ECO:0000313" key="2">
    <source>
        <dbReference type="Proteomes" id="UP000050378"/>
    </source>
</evidence>
<dbReference type="RefSeq" id="WP_054552904.1">
    <property type="nucleotide sequence ID" value="NZ_LJTC01000006.1"/>
</dbReference>
<protein>
    <recommendedName>
        <fullName evidence="3">PilZ domain-containing protein</fullName>
    </recommendedName>
</protein>
<name>A0A0P7E0I0_9GAMM</name>
<dbReference type="Proteomes" id="UP000050378">
    <property type="component" value="Unassembled WGS sequence"/>
</dbReference>
<dbReference type="OrthoDB" id="6398247at2"/>
<proteinExistence type="predicted"/>
<dbReference type="PATRIC" id="fig|570156.3.peg.3107"/>
<dbReference type="AlphaFoldDB" id="A0A0P7E0I0"/>
<evidence type="ECO:0008006" key="3">
    <source>
        <dbReference type="Google" id="ProtNLM"/>
    </source>
</evidence>
<dbReference type="STRING" id="570156.AOG27_10095"/>
<evidence type="ECO:0000313" key="1">
    <source>
        <dbReference type="EMBL" id="KPM83449.1"/>
    </source>
</evidence>
<organism evidence="1 2">
    <name type="scientific">Pseudoalteromonas lipolytica</name>
    <dbReference type="NCBI Taxonomy" id="570156"/>
    <lineage>
        <taxon>Bacteria</taxon>
        <taxon>Pseudomonadati</taxon>
        <taxon>Pseudomonadota</taxon>
        <taxon>Gammaproteobacteria</taxon>
        <taxon>Alteromonadales</taxon>
        <taxon>Pseudoalteromonadaceae</taxon>
        <taxon>Pseudoalteromonas</taxon>
    </lineage>
</organism>
<gene>
    <name evidence="1" type="ORF">AOG27_10095</name>
</gene>
<accession>A0A0P7E0I0</accession>